<reference evidence="1" key="1">
    <citation type="submission" date="2021-02" db="EMBL/GenBank/DDBJ databases">
        <authorList>
            <person name="Nowell W R."/>
        </authorList>
    </citation>
    <scope>NUCLEOTIDE SEQUENCE</scope>
</reference>
<gene>
    <name evidence="1" type="ORF">JBS370_LOCUS42503</name>
</gene>
<protein>
    <submittedName>
        <fullName evidence="1">Uncharacterized protein</fullName>
    </submittedName>
</protein>
<evidence type="ECO:0000313" key="2">
    <source>
        <dbReference type="Proteomes" id="UP000663836"/>
    </source>
</evidence>
<sequence>LDSDQCARRTARNYLHLKDLDYYEYEGHIFFDDAMEEDDNNEQVPNKFVQQLLGVVDRAAT</sequence>
<organism evidence="1 2">
    <name type="scientific">Rotaria sordida</name>
    <dbReference type="NCBI Taxonomy" id="392033"/>
    <lineage>
        <taxon>Eukaryota</taxon>
        <taxon>Metazoa</taxon>
        <taxon>Spiralia</taxon>
        <taxon>Gnathifera</taxon>
        <taxon>Rotifera</taxon>
        <taxon>Eurotatoria</taxon>
        <taxon>Bdelloidea</taxon>
        <taxon>Philodinida</taxon>
        <taxon>Philodinidae</taxon>
        <taxon>Rotaria</taxon>
    </lineage>
</organism>
<name>A0A820M9Z2_9BILA</name>
<feature type="non-terminal residue" evidence="1">
    <location>
        <position position="1"/>
    </location>
</feature>
<accession>A0A820M9Z2</accession>
<dbReference type="Proteomes" id="UP000663836">
    <property type="component" value="Unassembled WGS sequence"/>
</dbReference>
<evidence type="ECO:0000313" key="1">
    <source>
        <dbReference type="EMBL" id="CAF4369921.1"/>
    </source>
</evidence>
<dbReference type="EMBL" id="CAJOBD010056901">
    <property type="protein sequence ID" value="CAF4369921.1"/>
    <property type="molecule type" value="Genomic_DNA"/>
</dbReference>
<proteinExistence type="predicted"/>
<comment type="caution">
    <text evidence="1">The sequence shown here is derived from an EMBL/GenBank/DDBJ whole genome shotgun (WGS) entry which is preliminary data.</text>
</comment>
<dbReference type="AlphaFoldDB" id="A0A820M9Z2"/>